<comment type="caution">
    <text evidence="2">The sequence shown here is derived from an EMBL/GenBank/DDBJ whole genome shotgun (WGS) entry which is preliminary data.</text>
</comment>
<accession>A0ABP9A8M1</accession>
<evidence type="ECO:0000313" key="2">
    <source>
        <dbReference type="EMBL" id="GAA4774567.1"/>
    </source>
</evidence>
<dbReference type="InterPro" id="IPR021145">
    <property type="entry name" value="Portal_protein_SPP1_Gp6-like"/>
</dbReference>
<evidence type="ECO:0000256" key="1">
    <source>
        <dbReference type="SAM" id="MobiDB-lite"/>
    </source>
</evidence>
<protein>
    <recommendedName>
        <fullName evidence="4">Phage portal protein</fullName>
    </recommendedName>
</protein>
<sequence length="484" mass="53256">MTVLVWETPSFVAGVDDVEHDIIRGLFDKWQRKYPRNLLRSTYFDAKMPVQSTGNIPEEAMRKIRAVLDWPEKAVSALADRSVFEGFVSPGAQQDPFDLASILDANRFDLELPQVITSAYKHSCAFITTALGDVASGEPEVLVVPREAMWSAATWDQRRRSIAAAMAVTSTDDVGRPDSLDVYLPSTVLTLTRRPSGSWVVVDRRPNPLGEVLVEAICYDPQLDRPFGRSRISRPVMNITDHALTTIVRSEISSDFYAVPRMYALGVSEDAFSRGKWQAAIDRWFAITKDENGDAPTVGQFPQMTMQPIHEQYRMYATQFSGATGVPVSSLGILTDNPPSAEALYADDRRIVATANRQNRIMASGLKRMAQKVIRLRDGGIVTDEMQKLSASWMNPTFTSPITSATALRELSTVFPWLSESEVALEYAGFSHAQITRLLADKSRYDSRAFTRALSAVAAGRSDASGGSGTAQVATVAGDDARSV</sequence>
<reference evidence="3" key="1">
    <citation type="journal article" date="2019" name="Int. J. Syst. Evol. Microbiol.">
        <title>The Global Catalogue of Microorganisms (GCM) 10K type strain sequencing project: providing services to taxonomists for standard genome sequencing and annotation.</title>
        <authorList>
            <consortium name="The Broad Institute Genomics Platform"/>
            <consortium name="The Broad Institute Genome Sequencing Center for Infectious Disease"/>
            <person name="Wu L."/>
            <person name="Ma J."/>
        </authorList>
    </citation>
    <scope>NUCLEOTIDE SEQUENCE [LARGE SCALE GENOMIC DNA]</scope>
    <source>
        <strain evidence="3">JCM 18537</strain>
    </source>
</reference>
<evidence type="ECO:0000313" key="3">
    <source>
        <dbReference type="Proteomes" id="UP001501645"/>
    </source>
</evidence>
<feature type="region of interest" description="Disordered" evidence="1">
    <location>
        <begin position="461"/>
        <end position="484"/>
    </location>
</feature>
<dbReference type="EMBL" id="BAABKO010000003">
    <property type="protein sequence ID" value="GAA4774567.1"/>
    <property type="molecule type" value="Genomic_DNA"/>
</dbReference>
<keyword evidence="3" id="KW-1185">Reference proteome</keyword>
<organism evidence="2 3">
    <name type="scientific">Microbacterium gilvum</name>
    <dbReference type="NCBI Taxonomy" id="1336204"/>
    <lineage>
        <taxon>Bacteria</taxon>
        <taxon>Bacillati</taxon>
        <taxon>Actinomycetota</taxon>
        <taxon>Actinomycetes</taxon>
        <taxon>Micrococcales</taxon>
        <taxon>Microbacteriaceae</taxon>
        <taxon>Microbacterium</taxon>
    </lineage>
</organism>
<name>A0ABP9A8M1_9MICO</name>
<proteinExistence type="predicted"/>
<dbReference type="Pfam" id="PF05133">
    <property type="entry name" value="SPP1_portal"/>
    <property type="match status" value="1"/>
</dbReference>
<dbReference type="RefSeq" id="WP_345438420.1">
    <property type="nucleotide sequence ID" value="NZ_BAABKO010000003.1"/>
</dbReference>
<dbReference type="Proteomes" id="UP001501645">
    <property type="component" value="Unassembled WGS sequence"/>
</dbReference>
<gene>
    <name evidence="2" type="ORF">GCM10023351_18710</name>
</gene>
<evidence type="ECO:0008006" key="4">
    <source>
        <dbReference type="Google" id="ProtNLM"/>
    </source>
</evidence>